<evidence type="ECO:0000313" key="1">
    <source>
        <dbReference type="EMBL" id="GAE33053.1"/>
    </source>
</evidence>
<dbReference type="EMBL" id="BAUV01000001">
    <property type="protein sequence ID" value="GAE33053.1"/>
    <property type="molecule type" value="Genomic_DNA"/>
</dbReference>
<keyword evidence="2" id="KW-1185">Reference proteome</keyword>
<name>W4QN25_HALA3</name>
<protein>
    <submittedName>
        <fullName evidence="1">Uncharacterized protein</fullName>
    </submittedName>
</protein>
<gene>
    <name evidence="1" type="ORF">JCM9157_39</name>
</gene>
<proteinExistence type="predicted"/>
<comment type="caution">
    <text evidence="1">The sequence shown here is derived from an EMBL/GenBank/DDBJ whole genome shotgun (WGS) entry which is preliminary data.</text>
</comment>
<accession>W4QN25</accession>
<evidence type="ECO:0000313" key="2">
    <source>
        <dbReference type="Proteomes" id="UP000018896"/>
    </source>
</evidence>
<sequence>MKTPIYTIGPTTTLLENHAEMIPSIIAIGITTTSKTMGSNHVEALIICPPQFLFS</sequence>
<dbReference type="Proteomes" id="UP000018896">
    <property type="component" value="Unassembled WGS sequence"/>
</dbReference>
<organism evidence="1 2">
    <name type="scientific">Halalkalibacter akibai (strain ATCC 43226 / DSM 21942 / CIP 109018 / JCM 9157 / 1139)</name>
    <name type="common">Bacillus akibai</name>
    <dbReference type="NCBI Taxonomy" id="1236973"/>
    <lineage>
        <taxon>Bacteria</taxon>
        <taxon>Bacillati</taxon>
        <taxon>Bacillota</taxon>
        <taxon>Bacilli</taxon>
        <taxon>Bacillales</taxon>
        <taxon>Bacillaceae</taxon>
        <taxon>Halalkalibacter</taxon>
    </lineage>
</organism>
<dbReference type="AlphaFoldDB" id="W4QN25"/>
<reference evidence="1 2" key="1">
    <citation type="journal article" date="2014" name="Genome Announc.">
        <title>Draft Genome Sequences of Three Alkaliphilic Bacillus Strains, Bacillus wakoensis JCM 9140T, Bacillus akibai JCM 9157T, and Bacillus hemicellulosilyticus JCM 9152T.</title>
        <authorList>
            <person name="Yuki M."/>
            <person name="Oshima K."/>
            <person name="Suda W."/>
            <person name="Oshida Y."/>
            <person name="Kitamura K."/>
            <person name="Iida T."/>
            <person name="Hattori M."/>
            <person name="Ohkuma M."/>
        </authorList>
    </citation>
    <scope>NUCLEOTIDE SEQUENCE [LARGE SCALE GENOMIC DNA]</scope>
    <source>
        <strain evidence="1 2">JCM 9157</strain>
    </source>
</reference>